<evidence type="ECO:0000259" key="4">
    <source>
        <dbReference type="PROSITE" id="PS50157"/>
    </source>
</evidence>
<gene>
    <name evidence="5" type="ORF">PVAND_008942</name>
</gene>
<comment type="similarity">
    <text evidence="2">Belongs to the AEBP2/jing C2H2-type zinc-finger family.</text>
</comment>
<dbReference type="EMBL" id="JADBJN010000002">
    <property type="protein sequence ID" value="KAG5679373.1"/>
    <property type="molecule type" value="Genomic_DNA"/>
</dbReference>
<evidence type="ECO:0000256" key="3">
    <source>
        <dbReference type="PROSITE-ProRule" id="PRU00042"/>
    </source>
</evidence>
<keyword evidence="3" id="KW-0863">Zinc-finger</keyword>
<keyword evidence="3" id="KW-0479">Metal-binding</keyword>
<dbReference type="PANTHER" id="PTHR46541:SF1">
    <property type="entry name" value="ZINC FINGER PROTEIN AEBP2"/>
    <property type="match status" value="1"/>
</dbReference>
<keyword evidence="3" id="KW-0862">Zinc</keyword>
<organism evidence="5 6">
    <name type="scientific">Polypedilum vanderplanki</name>
    <name type="common">Sleeping chironomid midge</name>
    <dbReference type="NCBI Taxonomy" id="319348"/>
    <lineage>
        <taxon>Eukaryota</taxon>
        <taxon>Metazoa</taxon>
        <taxon>Ecdysozoa</taxon>
        <taxon>Arthropoda</taxon>
        <taxon>Hexapoda</taxon>
        <taxon>Insecta</taxon>
        <taxon>Pterygota</taxon>
        <taxon>Neoptera</taxon>
        <taxon>Endopterygota</taxon>
        <taxon>Diptera</taxon>
        <taxon>Nematocera</taxon>
        <taxon>Chironomoidea</taxon>
        <taxon>Chironomidae</taxon>
        <taxon>Chironominae</taxon>
        <taxon>Polypedilum</taxon>
        <taxon>Polypedilum</taxon>
    </lineage>
</organism>
<dbReference type="Proteomes" id="UP001107558">
    <property type="component" value="Chromosome 2"/>
</dbReference>
<dbReference type="SUPFAM" id="SSF57667">
    <property type="entry name" value="beta-beta-alpha zinc fingers"/>
    <property type="match status" value="2"/>
</dbReference>
<keyword evidence="1" id="KW-0156">Chromatin regulator</keyword>
<dbReference type="PANTHER" id="PTHR46541">
    <property type="entry name" value="ZINC FINGER PROTEIN AEBP2"/>
    <property type="match status" value="1"/>
</dbReference>
<feature type="domain" description="C2H2-type" evidence="4">
    <location>
        <begin position="248"/>
        <end position="278"/>
    </location>
</feature>
<dbReference type="Gene3D" id="3.30.160.60">
    <property type="entry name" value="Classic Zinc Finger"/>
    <property type="match status" value="2"/>
</dbReference>
<proteinExistence type="inferred from homology"/>
<dbReference type="GO" id="GO:0006357">
    <property type="term" value="P:regulation of transcription by RNA polymerase II"/>
    <property type="evidence" value="ECO:0007669"/>
    <property type="project" value="TreeGrafter"/>
</dbReference>
<dbReference type="GO" id="GO:0006325">
    <property type="term" value="P:chromatin organization"/>
    <property type="evidence" value="ECO:0007669"/>
    <property type="project" value="UniProtKB-KW"/>
</dbReference>
<accession>A0A9J6CBS2</accession>
<dbReference type="AlphaFoldDB" id="A0A9J6CBS2"/>
<dbReference type="GO" id="GO:0008270">
    <property type="term" value="F:zinc ion binding"/>
    <property type="evidence" value="ECO:0007669"/>
    <property type="project" value="UniProtKB-KW"/>
</dbReference>
<protein>
    <recommendedName>
        <fullName evidence="4">C2H2-type domain-containing protein</fullName>
    </recommendedName>
</protein>
<dbReference type="InterPro" id="IPR052130">
    <property type="entry name" value="AEBP2/jing_C2H2-ZnF"/>
</dbReference>
<reference evidence="5" key="1">
    <citation type="submission" date="2021-03" db="EMBL/GenBank/DDBJ databases">
        <title>Chromosome level genome of the anhydrobiotic midge Polypedilum vanderplanki.</title>
        <authorList>
            <person name="Yoshida Y."/>
            <person name="Kikawada T."/>
            <person name="Gusev O."/>
        </authorList>
    </citation>
    <scope>NUCLEOTIDE SEQUENCE</scope>
    <source>
        <strain evidence="5">NIAS01</strain>
        <tissue evidence="5">Whole body or cell culture</tissue>
    </source>
</reference>
<dbReference type="PROSITE" id="PS00028">
    <property type="entry name" value="ZINC_FINGER_C2H2_1"/>
    <property type="match status" value="1"/>
</dbReference>
<evidence type="ECO:0000313" key="5">
    <source>
        <dbReference type="EMBL" id="KAG5679373.1"/>
    </source>
</evidence>
<sequence length="327" mass="35592">MQLPSFSTLLHNHANTNTQQLQLQQQAAAALPALMKNSSFASPSLPPSLTITSGFVSNNNLQQTQQKVNTLPQATVNPSQKISVPPPLAPASNLPINITSLPKLISVASSSSQTSPKSPPPLVINQKVSLLQGSPVVTITNSSPIKQESNGEQQPKQNAICIVPPLPSPDTEILKNTLKVEVETDEKITITEVSKDAIKSAISVVIEEKGTIECAKSPILSQPKTIRFPPVNGKVTVWKKCVKISKTGVCNWEKCSKQFDSNADLLEHLHMEHINEQEGPFACSWRDCKVNGREGSKGWLERHVMSHVGSKPFKCIVERCGMRFSSQ</sequence>
<dbReference type="OrthoDB" id="9984614at2759"/>
<dbReference type="PROSITE" id="PS50157">
    <property type="entry name" value="ZINC_FINGER_C2H2_2"/>
    <property type="match status" value="1"/>
</dbReference>
<evidence type="ECO:0000313" key="6">
    <source>
        <dbReference type="Proteomes" id="UP001107558"/>
    </source>
</evidence>
<comment type="caution">
    <text evidence="5">The sequence shown here is derived from an EMBL/GenBank/DDBJ whole genome shotgun (WGS) entry which is preliminary data.</text>
</comment>
<dbReference type="InterPro" id="IPR013087">
    <property type="entry name" value="Znf_C2H2_type"/>
</dbReference>
<dbReference type="GO" id="GO:0035098">
    <property type="term" value="C:ESC/E(Z) complex"/>
    <property type="evidence" value="ECO:0007669"/>
    <property type="project" value="TreeGrafter"/>
</dbReference>
<name>A0A9J6CBS2_POLVA</name>
<evidence type="ECO:0000256" key="1">
    <source>
        <dbReference type="ARBA" id="ARBA00022853"/>
    </source>
</evidence>
<dbReference type="InterPro" id="IPR036236">
    <property type="entry name" value="Znf_C2H2_sf"/>
</dbReference>
<keyword evidence="6" id="KW-1185">Reference proteome</keyword>
<evidence type="ECO:0000256" key="2">
    <source>
        <dbReference type="ARBA" id="ARBA00037930"/>
    </source>
</evidence>